<gene>
    <name evidence="1" type="ORF">ABT39_MTgene5935</name>
</gene>
<name>A0A117NH31_PICGL</name>
<geneLocation type="mitochondrion" evidence="1"/>
<dbReference type="EMBL" id="LKAM01000007">
    <property type="protein sequence ID" value="KUM47748.1"/>
    <property type="molecule type" value="Genomic_DNA"/>
</dbReference>
<comment type="caution">
    <text evidence="1">The sequence shown here is derived from an EMBL/GenBank/DDBJ whole genome shotgun (WGS) entry which is preliminary data.</text>
</comment>
<reference evidence="1" key="1">
    <citation type="journal article" date="2015" name="Genome Biol. Evol.">
        <title>Organellar Genomes of White Spruce (Picea glauca): Assembly and Annotation.</title>
        <authorList>
            <person name="Jackman S.D."/>
            <person name="Warren R.L."/>
            <person name="Gibb E.A."/>
            <person name="Vandervalk B.P."/>
            <person name="Mohamadi H."/>
            <person name="Chu J."/>
            <person name="Raymond A."/>
            <person name="Pleasance S."/>
            <person name="Coope R."/>
            <person name="Wildung M.R."/>
            <person name="Ritland C.E."/>
            <person name="Bousquet J."/>
            <person name="Jones S.J."/>
            <person name="Bohlmann J."/>
            <person name="Birol I."/>
        </authorList>
    </citation>
    <scope>NUCLEOTIDE SEQUENCE [LARGE SCALE GENOMIC DNA]</scope>
    <source>
        <tissue evidence="1">Flushing bud</tissue>
    </source>
</reference>
<protein>
    <submittedName>
        <fullName evidence="1">Uncharacterized protein</fullName>
    </submittedName>
</protein>
<evidence type="ECO:0000313" key="1">
    <source>
        <dbReference type="EMBL" id="KUM47748.1"/>
    </source>
</evidence>
<accession>A0A117NH31</accession>
<organism evidence="1">
    <name type="scientific">Picea glauca</name>
    <name type="common">White spruce</name>
    <name type="synonym">Pinus glauca</name>
    <dbReference type="NCBI Taxonomy" id="3330"/>
    <lineage>
        <taxon>Eukaryota</taxon>
        <taxon>Viridiplantae</taxon>
        <taxon>Streptophyta</taxon>
        <taxon>Embryophyta</taxon>
        <taxon>Tracheophyta</taxon>
        <taxon>Spermatophyta</taxon>
        <taxon>Pinopsida</taxon>
        <taxon>Pinidae</taxon>
        <taxon>Conifers I</taxon>
        <taxon>Pinales</taxon>
        <taxon>Pinaceae</taxon>
        <taxon>Picea</taxon>
    </lineage>
</organism>
<sequence length="81" mass="9210">MLMLNKGSFLVPLKTELLLLVLQKKGWKRSKHSLDTVTNLLTRNQIPQSPSLAVVLSLGLKAMSGFRSLERFIIINYLWLS</sequence>
<keyword evidence="1" id="KW-0496">Mitochondrion</keyword>
<dbReference type="AlphaFoldDB" id="A0A117NH31"/>
<proteinExistence type="predicted"/>